<dbReference type="PROSITE" id="PS51788">
    <property type="entry name" value="CULT"/>
    <property type="match status" value="1"/>
</dbReference>
<name>T1FXE3_HELRO</name>
<sequence>MPKFECFTALAGTYVNPGGHVHETLTVYHANNLSTVGRPSTESSWFPGYAWTIAQCSSCRKHMGWKFTLDKKDPYVNPQKFWGLCRTSLIPNLRNDVEEPFHPIM</sequence>
<evidence type="ECO:0000313" key="2">
    <source>
        <dbReference type="EMBL" id="ESO12237.1"/>
    </source>
</evidence>
<reference evidence="3" key="3">
    <citation type="submission" date="2015-06" db="UniProtKB">
        <authorList>
            <consortium name="EnsemblMetazoa"/>
        </authorList>
    </citation>
    <scope>IDENTIFICATION</scope>
</reference>
<dbReference type="Gene3D" id="2.170.150.20">
    <property type="entry name" value="Peptide methionine sulfoxide reductase"/>
    <property type="match status" value="1"/>
</dbReference>
<evidence type="ECO:0000313" key="3">
    <source>
        <dbReference type="EnsemblMetazoa" id="HelroP63317"/>
    </source>
</evidence>
<dbReference type="EnsemblMetazoa" id="HelroT63317">
    <property type="protein sequence ID" value="HelroP63317"/>
    <property type="gene ID" value="HelroG63317"/>
</dbReference>
<accession>T1FXE3</accession>
<dbReference type="GeneID" id="20213491"/>
<evidence type="ECO:0000259" key="1">
    <source>
        <dbReference type="PROSITE" id="PS51788"/>
    </source>
</evidence>
<dbReference type="InterPro" id="IPR034750">
    <property type="entry name" value="CULT"/>
</dbReference>
<reference evidence="2 4" key="2">
    <citation type="journal article" date="2013" name="Nature">
        <title>Insights into bilaterian evolution from three spiralian genomes.</title>
        <authorList>
            <person name="Simakov O."/>
            <person name="Marletaz F."/>
            <person name="Cho S.J."/>
            <person name="Edsinger-Gonzales E."/>
            <person name="Havlak P."/>
            <person name="Hellsten U."/>
            <person name="Kuo D.H."/>
            <person name="Larsson T."/>
            <person name="Lv J."/>
            <person name="Arendt D."/>
            <person name="Savage R."/>
            <person name="Osoegawa K."/>
            <person name="de Jong P."/>
            <person name="Grimwood J."/>
            <person name="Chapman J.A."/>
            <person name="Shapiro H."/>
            <person name="Aerts A."/>
            <person name="Otillar R.P."/>
            <person name="Terry A.Y."/>
            <person name="Boore J.L."/>
            <person name="Grigoriev I.V."/>
            <person name="Lindberg D.R."/>
            <person name="Seaver E.C."/>
            <person name="Weisblat D.A."/>
            <person name="Putnam N.H."/>
            <person name="Rokhsar D.S."/>
        </authorList>
    </citation>
    <scope>NUCLEOTIDE SEQUENCE</scope>
</reference>
<dbReference type="EMBL" id="KB095811">
    <property type="protein sequence ID" value="ESO12237.1"/>
    <property type="molecule type" value="Genomic_DNA"/>
</dbReference>
<dbReference type="eggNOG" id="KOG1400">
    <property type="taxonomic scope" value="Eukaryota"/>
</dbReference>
<proteinExistence type="predicted"/>
<evidence type="ECO:0000313" key="4">
    <source>
        <dbReference type="Proteomes" id="UP000015101"/>
    </source>
</evidence>
<dbReference type="FunFam" id="2.170.150.20:FF:000010">
    <property type="entry name" value="Protein yippee-like"/>
    <property type="match status" value="1"/>
</dbReference>
<dbReference type="InParanoid" id="T1FXE3"/>
<dbReference type="RefSeq" id="XP_009008957.1">
    <property type="nucleotide sequence ID" value="XM_009010709.1"/>
</dbReference>
<dbReference type="OMA" id="FECFTAL"/>
<dbReference type="CTD" id="20213491"/>
<protein>
    <recommendedName>
        <fullName evidence="1">CULT domain-containing protein</fullName>
    </recommendedName>
</protein>
<reference evidence="4" key="1">
    <citation type="submission" date="2012-12" db="EMBL/GenBank/DDBJ databases">
        <authorList>
            <person name="Hellsten U."/>
            <person name="Grimwood J."/>
            <person name="Chapman J.A."/>
            <person name="Shapiro H."/>
            <person name="Aerts A."/>
            <person name="Otillar R.P."/>
            <person name="Terry A.Y."/>
            <person name="Boore J.L."/>
            <person name="Simakov O."/>
            <person name="Marletaz F."/>
            <person name="Cho S.-J."/>
            <person name="Edsinger-Gonzales E."/>
            <person name="Havlak P."/>
            <person name="Kuo D.-H."/>
            <person name="Larsson T."/>
            <person name="Lv J."/>
            <person name="Arendt D."/>
            <person name="Savage R."/>
            <person name="Osoegawa K."/>
            <person name="de Jong P."/>
            <person name="Lindberg D.R."/>
            <person name="Seaver E.C."/>
            <person name="Weisblat D.A."/>
            <person name="Putnam N.H."/>
            <person name="Grigoriev I.V."/>
            <person name="Rokhsar D.S."/>
        </authorList>
    </citation>
    <scope>NUCLEOTIDE SEQUENCE</scope>
</reference>
<keyword evidence="4" id="KW-1185">Reference proteome</keyword>
<dbReference type="EMBL" id="AMQM01000109">
    <property type="status" value="NOT_ANNOTATED_CDS"/>
    <property type="molecule type" value="Genomic_DNA"/>
</dbReference>
<dbReference type="CDD" id="cd15777">
    <property type="entry name" value="CRBN_C_like"/>
    <property type="match status" value="1"/>
</dbReference>
<dbReference type="KEGG" id="hro:HELRODRAFT_63317"/>
<dbReference type="Proteomes" id="UP000015101">
    <property type="component" value="Unassembled WGS sequence"/>
</dbReference>
<dbReference type="AlphaFoldDB" id="T1FXE3"/>
<organism evidence="3 4">
    <name type="scientific">Helobdella robusta</name>
    <name type="common">Californian leech</name>
    <dbReference type="NCBI Taxonomy" id="6412"/>
    <lineage>
        <taxon>Eukaryota</taxon>
        <taxon>Metazoa</taxon>
        <taxon>Spiralia</taxon>
        <taxon>Lophotrochozoa</taxon>
        <taxon>Annelida</taxon>
        <taxon>Clitellata</taxon>
        <taxon>Hirudinea</taxon>
        <taxon>Rhynchobdellida</taxon>
        <taxon>Glossiphoniidae</taxon>
        <taxon>Helobdella</taxon>
    </lineage>
</organism>
<dbReference type="OrthoDB" id="267517at2759"/>
<dbReference type="STRING" id="6412.T1FXE3"/>
<feature type="domain" description="CULT" evidence="1">
    <location>
        <begin position="1"/>
        <end position="93"/>
    </location>
</feature>
<gene>
    <name evidence="3" type="primary">20213491</name>
    <name evidence="2" type="ORF">HELRODRAFT_63317</name>
</gene>
<dbReference type="HOGENOM" id="CLU_2239436_0_0_1"/>